<reference evidence="1 2" key="1">
    <citation type="submission" date="2023-04" db="EMBL/GenBank/DDBJ databases">
        <title>Ectobacillus antri isolated from activated sludge.</title>
        <authorList>
            <person name="Yan P."/>
            <person name="Liu X."/>
        </authorList>
    </citation>
    <scope>NUCLEOTIDE SEQUENCE [LARGE SCALE GENOMIC DNA]</scope>
    <source>
        <strain evidence="1 2">C18H</strain>
    </source>
</reference>
<evidence type="ECO:0000313" key="1">
    <source>
        <dbReference type="EMBL" id="MDG5752665.1"/>
    </source>
</evidence>
<dbReference type="RefSeq" id="WP_124563721.1">
    <property type="nucleotide sequence ID" value="NZ_JARRRY010000001.1"/>
</dbReference>
<proteinExistence type="predicted"/>
<protein>
    <submittedName>
        <fullName evidence="1">Uncharacterized protein</fullName>
    </submittedName>
</protein>
<evidence type="ECO:0000313" key="2">
    <source>
        <dbReference type="Proteomes" id="UP001218246"/>
    </source>
</evidence>
<comment type="caution">
    <text evidence="1">The sequence shown here is derived from an EMBL/GenBank/DDBJ whole genome shotgun (WGS) entry which is preliminary data.</text>
</comment>
<sequence length="76" mass="8851">MKTELRHERVQALLDEMIVDISTNSPHVSKEELDFSLLCLMRACQGILDEEQNWDYIESKFNAAYNLLTGRAVYPF</sequence>
<dbReference type="EMBL" id="JARULN010000001">
    <property type="protein sequence ID" value="MDG5752665.1"/>
    <property type="molecule type" value="Genomic_DNA"/>
</dbReference>
<keyword evidence="2" id="KW-1185">Reference proteome</keyword>
<organism evidence="1 2">
    <name type="scientific">Ectobacillus antri</name>
    <dbReference type="NCBI Taxonomy" id="2486280"/>
    <lineage>
        <taxon>Bacteria</taxon>
        <taxon>Bacillati</taxon>
        <taxon>Bacillota</taxon>
        <taxon>Bacilli</taxon>
        <taxon>Bacillales</taxon>
        <taxon>Bacillaceae</taxon>
        <taxon>Ectobacillus</taxon>
    </lineage>
</organism>
<gene>
    <name evidence="1" type="ORF">P6P90_01440</name>
</gene>
<accession>A0ABT6H123</accession>
<dbReference type="Proteomes" id="UP001218246">
    <property type="component" value="Unassembled WGS sequence"/>
</dbReference>
<name>A0ABT6H123_9BACI</name>